<dbReference type="Proteomes" id="UP001333818">
    <property type="component" value="Unassembled WGS sequence"/>
</dbReference>
<gene>
    <name evidence="2" type="ORF">V2H45_03520</name>
</gene>
<keyword evidence="3" id="KW-1185">Reference proteome</keyword>
<feature type="transmembrane region" description="Helical" evidence="1">
    <location>
        <begin position="107"/>
        <end position="126"/>
    </location>
</feature>
<evidence type="ECO:0000256" key="1">
    <source>
        <dbReference type="SAM" id="Phobius"/>
    </source>
</evidence>
<dbReference type="EMBL" id="JAZBJZ010000008">
    <property type="protein sequence ID" value="MEE3715813.1"/>
    <property type="molecule type" value="Genomic_DNA"/>
</dbReference>
<dbReference type="AlphaFoldDB" id="A0AAW9PZ99"/>
<keyword evidence="1" id="KW-0472">Membrane</keyword>
<dbReference type="RefSeq" id="WP_330482237.1">
    <property type="nucleotide sequence ID" value="NZ_JAZBJZ010000008.1"/>
</dbReference>
<evidence type="ECO:0000313" key="3">
    <source>
        <dbReference type="Proteomes" id="UP001333818"/>
    </source>
</evidence>
<protein>
    <submittedName>
        <fullName evidence="2">Uncharacterized protein</fullName>
    </submittedName>
</protein>
<evidence type="ECO:0000313" key="2">
    <source>
        <dbReference type="EMBL" id="MEE3715813.1"/>
    </source>
</evidence>
<comment type="caution">
    <text evidence="2">The sequence shown here is derived from an EMBL/GenBank/DDBJ whole genome shotgun (WGS) entry which is preliminary data.</text>
</comment>
<keyword evidence="1" id="KW-1133">Transmembrane helix</keyword>
<keyword evidence="1" id="KW-0812">Transmembrane</keyword>
<name>A0AAW9PZ99_9CYAN</name>
<proteinExistence type="predicted"/>
<organism evidence="2 3">
    <name type="scientific">Tumidithrix elongata BACA0141</name>
    <dbReference type="NCBI Taxonomy" id="2716417"/>
    <lineage>
        <taxon>Bacteria</taxon>
        <taxon>Bacillati</taxon>
        <taxon>Cyanobacteriota</taxon>
        <taxon>Cyanophyceae</taxon>
        <taxon>Pseudanabaenales</taxon>
        <taxon>Pseudanabaenaceae</taxon>
        <taxon>Tumidithrix</taxon>
        <taxon>Tumidithrix elongata</taxon>
    </lineage>
</organism>
<reference evidence="2" key="1">
    <citation type="submission" date="2024-01" db="EMBL/GenBank/DDBJ databases">
        <title>Bank of Algae and Cyanobacteria of the Azores (BACA) strain genomes.</title>
        <authorList>
            <person name="Luz R."/>
            <person name="Cordeiro R."/>
            <person name="Fonseca A."/>
            <person name="Goncalves V."/>
        </authorList>
    </citation>
    <scope>NUCLEOTIDE SEQUENCE</scope>
    <source>
        <strain evidence="2">BACA0141</strain>
    </source>
</reference>
<sequence>MGGKWHIGKENPYVDVKNLCGKPENIQCFADGPDINKRLVGKRDSESASLNTVRIVAERKEGHISGGCLFGKSLLDESVCFVWEQTPQEIYRKQINDYKKSHSISPFWKIFACFFLIVIIGAAEIYCNNKKTSPPDTTAQTQVENAEIINKLNLEYQKLPLNQKIFFLQRTGLSKSSDSKSTFEKKSLKDFISRHFYKNKPLFDNPSQRTLFLKHLSNEIGLSIAQNF</sequence>
<accession>A0AAW9PZ99</accession>